<name>A0ABS3ZD56_9GAMM</name>
<evidence type="ECO:0000313" key="5">
    <source>
        <dbReference type="EMBL" id="MBP0049641.1"/>
    </source>
</evidence>
<comment type="similarity">
    <text evidence="1">Belongs to the CpoB family.</text>
</comment>
<feature type="region of interest" description="Disordered" evidence="3">
    <location>
        <begin position="122"/>
        <end position="160"/>
    </location>
</feature>
<dbReference type="Pfam" id="PF13432">
    <property type="entry name" value="TPR_16"/>
    <property type="match status" value="1"/>
</dbReference>
<organism evidence="5 6">
    <name type="scientific">Marinobacterium alkalitolerans</name>
    <dbReference type="NCBI Taxonomy" id="1542925"/>
    <lineage>
        <taxon>Bacteria</taxon>
        <taxon>Pseudomonadati</taxon>
        <taxon>Pseudomonadota</taxon>
        <taxon>Gammaproteobacteria</taxon>
        <taxon>Oceanospirillales</taxon>
        <taxon>Oceanospirillaceae</taxon>
        <taxon>Marinobacterium</taxon>
    </lineage>
</organism>
<dbReference type="InterPro" id="IPR019734">
    <property type="entry name" value="TPR_rpt"/>
</dbReference>
<keyword evidence="1" id="KW-0132">Cell division</keyword>
<dbReference type="EMBL" id="JACVEW010000022">
    <property type="protein sequence ID" value="MBP0049641.1"/>
    <property type="molecule type" value="Genomic_DNA"/>
</dbReference>
<dbReference type="PROSITE" id="PS50005">
    <property type="entry name" value="TPR"/>
    <property type="match status" value="1"/>
</dbReference>
<comment type="subcellular location">
    <subcellularLocation>
        <location evidence="1">Periplasm</location>
    </subcellularLocation>
</comment>
<evidence type="ECO:0000256" key="1">
    <source>
        <dbReference type="HAMAP-Rule" id="MF_02066"/>
    </source>
</evidence>
<keyword evidence="2" id="KW-0802">TPR repeat</keyword>
<feature type="domain" description="YbgF trimerisation" evidence="4">
    <location>
        <begin position="51"/>
        <end position="97"/>
    </location>
</feature>
<gene>
    <name evidence="5" type="primary">ybgF</name>
    <name evidence="1" type="synonym">cpoB</name>
    <name evidence="5" type="ORF">H9C73_12960</name>
</gene>
<dbReference type="InterPro" id="IPR032519">
    <property type="entry name" value="YbgF_tri"/>
</dbReference>
<accession>A0ABS3ZD56</accession>
<dbReference type="Gene3D" id="1.20.5.110">
    <property type="match status" value="1"/>
</dbReference>
<dbReference type="Pfam" id="PF13174">
    <property type="entry name" value="TPR_6"/>
    <property type="match status" value="1"/>
</dbReference>
<reference evidence="5 6" key="1">
    <citation type="submission" date="2020-09" db="EMBL/GenBank/DDBJ databases">
        <authorList>
            <person name="Tanuku N.R.S."/>
        </authorList>
    </citation>
    <scope>NUCLEOTIDE SEQUENCE [LARGE SCALE GENOMIC DNA]</scope>
    <source>
        <strain evidence="5 6">AK62</strain>
    </source>
</reference>
<keyword evidence="1" id="KW-0574">Periplasm</keyword>
<dbReference type="InterPro" id="IPR014162">
    <property type="entry name" value="CpoB_C"/>
</dbReference>
<keyword evidence="1" id="KW-0732">Signal</keyword>
<feature type="repeat" description="TPR" evidence="2">
    <location>
        <begin position="236"/>
        <end position="269"/>
    </location>
</feature>
<feature type="compositionally biased region" description="Low complexity" evidence="3">
    <location>
        <begin position="122"/>
        <end position="138"/>
    </location>
</feature>
<comment type="function">
    <text evidence="1">Mediates coordination of peptidoglycan synthesis and outer membrane constriction during cell division.</text>
</comment>
<comment type="caution">
    <text evidence="5">The sequence shown here is derived from an EMBL/GenBank/DDBJ whole genome shotgun (WGS) entry which is preliminary data.</text>
</comment>
<evidence type="ECO:0000259" key="4">
    <source>
        <dbReference type="Pfam" id="PF16331"/>
    </source>
</evidence>
<proteinExistence type="inferred from homology"/>
<keyword evidence="1" id="KW-0175">Coiled coil</keyword>
<feature type="coiled-coil region" evidence="1">
    <location>
        <begin position="57"/>
        <end position="84"/>
    </location>
</feature>
<dbReference type="SUPFAM" id="SSF48452">
    <property type="entry name" value="TPR-like"/>
    <property type="match status" value="1"/>
</dbReference>
<dbReference type="InterPro" id="IPR011990">
    <property type="entry name" value="TPR-like_helical_dom_sf"/>
</dbReference>
<evidence type="ECO:0000256" key="3">
    <source>
        <dbReference type="SAM" id="MobiDB-lite"/>
    </source>
</evidence>
<evidence type="ECO:0000256" key="2">
    <source>
        <dbReference type="PROSITE-ProRule" id="PRU00339"/>
    </source>
</evidence>
<protein>
    <recommendedName>
        <fullName evidence="1">Cell division coordinator CpoB</fullName>
    </recommendedName>
</protein>
<dbReference type="NCBIfam" id="TIGR02795">
    <property type="entry name" value="tol_pal_ybgF"/>
    <property type="match status" value="1"/>
</dbReference>
<dbReference type="Proteomes" id="UP000810171">
    <property type="component" value="Unassembled WGS sequence"/>
</dbReference>
<dbReference type="InterPro" id="IPR034706">
    <property type="entry name" value="CpoB"/>
</dbReference>
<keyword evidence="1" id="KW-0131">Cell cycle</keyword>
<dbReference type="Pfam" id="PF16331">
    <property type="entry name" value="TolA_bind_tri"/>
    <property type="match status" value="1"/>
</dbReference>
<dbReference type="RefSeq" id="WP_209288326.1">
    <property type="nucleotide sequence ID" value="NZ_JACVEW010000022.1"/>
</dbReference>
<evidence type="ECO:0000313" key="6">
    <source>
        <dbReference type="Proteomes" id="UP000810171"/>
    </source>
</evidence>
<dbReference type="Gene3D" id="1.25.40.10">
    <property type="entry name" value="Tetratricopeptide repeat domain"/>
    <property type="match status" value="1"/>
</dbReference>
<keyword evidence="6" id="KW-1185">Reference proteome</keyword>
<dbReference type="HAMAP" id="MF_02066">
    <property type="entry name" value="CpoB"/>
    <property type="match status" value="1"/>
</dbReference>
<sequence length="281" mass="30816">MIARRHWLGLAGWLSVTTPVWAEVPVIEIREPASVNGTGQSSVALGNPAGNEMVLLIQQLQDEVRTLRGTVEQQQRRIDLLEQQQRDRYRDVDRRLSLLFQSLSVDAASASAEGSAIPEVGQTPQQAAPATGQPAQGGSVKAEESAANTPNESVEQAGGRADREAYERVYALIRERQFEQANAALEAFIQDYPGSDLVPNAWYWKGEVHLARQQLEPAQTAFRHVIEQFAGHGKAADALYKLGVLFGRSGDRVQAENTMRKVIETYPQSSAADLARGYLAP</sequence>